<reference evidence="1" key="1">
    <citation type="journal article" date="2013" name="Genetics">
        <title>The draft genome and transcriptome of Panagrellus redivivus are shaped by the harsh demands of a free-living lifestyle.</title>
        <authorList>
            <person name="Srinivasan J."/>
            <person name="Dillman A.R."/>
            <person name="Macchietto M.G."/>
            <person name="Heikkinen L."/>
            <person name="Lakso M."/>
            <person name="Fracchia K.M."/>
            <person name="Antoshechkin I."/>
            <person name="Mortazavi A."/>
            <person name="Wong G."/>
            <person name="Sternberg P.W."/>
        </authorList>
    </citation>
    <scope>NUCLEOTIDE SEQUENCE [LARGE SCALE GENOMIC DNA]</scope>
    <source>
        <strain evidence="1">MT8872</strain>
    </source>
</reference>
<evidence type="ECO:0000313" key="2">
    <source>
        <dbReference type="WBParaSite" id="Pan_g9339.t1"/>
    </source>
</evidence>
<protein>
    <submittedName>
        <fullName evidence="2">DUF229 domain-containing protein</fullName>
    </submittedName>
</protein>
<dbReference type="Proteomes" id="UP000492821">
    <property type="component" value="Unassembled WGS sequence"/>
</dbReference>
<keyword evidence="1" id="KW-1185">Reference proteome</keyword>
<sequence length="669" mass="77294">MIKALQIEMTLRMREIQRWRYKAWRWRYSILLGTLLAFILFYRWQFIVKPIIVDLVNIPGDKSPKVVVKSTFKANNESQSNRCILPQLRLHTPEIDALHQKLLPLDCTDVPDWVFVDEKLVLQYTEYASKNLDTSKVTCNVKYIYRETEDSSTYEYIENVPIGKYIIKHDIFVIDCDTSLFNTWSRPFLKFVEQQRFRKPAAPQKLDVVMIGIDSVSRVEFQRSLPLTYEYLINSMGAVVLNGHNIVGDGTPQAYIPMLTGQTETELPLTRKRYPEANFVDDVYPFIWKNFSNAGYVTAYGEDVHEVETYSYRLKGFRKAPADHYIRPFFREIEKVIGFRKELCIGAELLHDIWFGYISDFMAGYKSTSKFLLLHQNRYSHDGNTLGLEDAAFAKFLKESEEKRLFENAVLMVFADHGARFTGLRQTAQGSLEERLPFFSIRLPEAMKRKMPMAFENLKLNSQRLTTPFDLYSTLSDILKFESLIESDFNSVPMPLPRSMSLLRRVPENRNCEKASIEPHWCACIAWHSILGTPLATELAIAIVNQFNAFLRDESDICAKLELSKIVEAEQYAPDKGVLQYAGAADADGFIASFSESKKTDDYISHRLVFETVPKNARYMVTVQFNSATRHLVLDANAISHVNKYGDLPHCIISRNYFRGLFCVCKDRI</sequence>
<proteinExistence type="predicted"/>
<dbReference type="Pfam" id="PF02995">
    <property type="entry name" value="DUF229"/>
    <property type="match status" value="1"/>
</dbReference>
<name>A0A7E5A260_PANRE</name>
<dbReference type="AlphaFoldDB" id="A0A7E5A260"/>
<dbReference type="FunFam" id="3.40.720.10:FF:000017">
    <property type="entry name" value="Predicted protein"/>
    <property type="match status" value="1"/>
</dbReference>
<dbReference type="InterPro" id="IPR004245">
    <property type="entry name" value="DUF229"/>
</dbReference>
<dbReference type="PANTHER" id="PTHR10974">
    <property type="entry name" value="FI08016P-RELATED"/>
    <property type="match status" value="1"/>
</dbReference>
<accession>A0A7E5A260</accession>
<dbReference type="Gene3D" id="3.40.720.10">
    <property type="entry name" value="Alkaline Phosphatase, subunit A"/>
    <property type="match status" value="1"/>
</dbReference>
<dbReference type="GO" id="GO:0005615">
    <property type="term" value="C:extracellular space"/>
    <property type="evidence" value="ECO:0007669"/>
    <property type="project" value="TreeGrafter"/>
</dbReference>
<dbReference type="InterPro" id="IPR017850">
    <property type="entry name" value="Alkaline_phosphatase_core_sf"/>
</dbReference>
<organism evidence="1 2">
    <name type="scientific">Panagrellus redivivus</name>
    <name type="common">Microworm</name>
    <dbReference type="NCBI Taxonomy" id="6233"/>
    <lineage>
        <taxon>Eukaryota</taxon>
        <taxon>Metazoa</taxon>
        <taxon>Ecdysozoa</taxon>
        <taxon>Nematoda</taxon>
        <taxon>Chromadorea</taxon>
        <taxon>Rhabditida</taxon>
        <taxon>Tylenchina</taxon>
        <taxon>Panagrolaimomorpha</taxon>
        <taxon>Panagrolaimoidea</taxon>
        <taxon>Panagrolaimidae</taxon>
        <taxon>Panagrellus</taxon>
    </lineage>
</organism>
<dbReference type="CDD" id="cd16021">
    <property type="entry name" value="ALP_like"/>
    <property type="match status" value="1"/>
</dbReference>
<evidence type="ECO:0000313" key="1">
    <source>
        <dbReference type="Proteomes" id="UP000492821"/>
    </source>
</evidence>
<dbReference type="PANTHER" id="PTHR10974:SF1">
    <property type="entry name" value="FI08016P-RELATED"/>
    <property type="match status" value="1"/>
</dbReference>
<reference evidence="2" key="2">
    <citation type="submission" date="2020-10" db="UniProtKB">
        <authorList>
            <consortium name="WormBaseParasite"/>
        </authorList>
    </citation>
    <scope>IDENTIFICATION</scope>
</reference>
<dbReference type="SUPFAM" id="SSF53649">
    <property type="entry name" value="Alkaline phosphatase-like"/>
    <property type="match status" value="1"/>
</dbReference>
<dbReference type="WBParaSite" id="Pan_g9339.t1">
    <property type="protein sequence ID" value="Pan_g9339.t1"/>
    <property type="gene ID" value="Pan_g9339"/>
</dbReference>